<feature type="compositionally biased region" description="Polar residues" evidence="1">
    <location>
        <begin position="142"/>
        <end position="151"/>
    </location>
</feature>
<dbReference type="RefSeq" id="XP_007881643.1">
    <property type="nucleotide sequence ID" value="XM_007883452.1"/>
</dbReference>
<name>A0A061H7N2_9BASI</name>
<evidence type="ECO:0000256" key="1">
    <source>
        <dbReference type="SAM" id="MobiDB-lite"/>
    </source>
</evidence>
<organism evidence="3 4">
    <name type="scientific">Pseudozyma flocculosa PF-1</name>
    <dbReference type="NCBI Taxonomy" id="1277687"/>
    <lineage>
        <taxon>Eukaryota</taxon>
        <taxon>Fungi</taxon>
        <taxon>Dikarya</taxon>
        <taxon>Basidiomycota</taxon>
        <taxon>Ustilaginomycotina</taxon>
        <taxon>Ustilaginomycetes</taxon>
        <taxon>Ustilaginales</taxon>
        <taxon>Ustilaginaceae</taxon>
        <taxon>Pseudozyma</taxon>
    </lineage>
</organism>
<evidence type="ECO:0000256" key="2">
    <source>
        <dbReference type="SAM" id="SignalP"/>
    </source>
</evidence>
<feature type="compositionally biased region" description="Polar residues" evidence="1">
    <location>
        <begin position="122"/>
        <end position="134"/>
    </location>
</feature>
<dbReference type="AlphaFoldDB" id="A0A061H7N2"/>
<feature type="compositionally biased region" description="Polar residues" evidence="1">
    <location>
        <begin position="104"/>
        <end position="113"/>
    </location>
</feature>
<dbReference type="OrthoDB" id="2552173at2759"/>
<sequence length="272" mass="29309">MPLAAFAIFVVLSVESWKASSRVYYRRKSRKHGYADLPTDAYGRPVNDRGERLSRNQAKALIAHNRELERIKTAEREWRLEGEKLPNYEEARSASIREALRRPSTAQPGATRSVNRRIAGSRATSWGGTPTPLLSSSRSSSGYGQRTSVTARNGAAGADAPVGSAVAFAIRRNGPNLAVIQSRDSSLGTDGAAHAVGLTASVSAPLEELMLDDVIENDGMDWQRATWEGSPIYAEIDRSATLPSITMATGGVDAATTSLADTLDRQPSRLVI</sequence>
<feature type="signal peptide" evidence="2">
    <location>
        <begin position="1"/>
        <end position="21"/>
    </location>
</feature>
<dbReference type="eggNOG" id="ENOG502R479">
    <property type="taxonomic scope" value="Eukaryota"/>
</dbReference>
<accession>A0A061H7N2</accession>
<protein>
    <submittedName>
        <fullName evidence="3">Uncharacterized protein</fullName>
    </submittedName>
</protein>
<gene>
    <name evidence="3" type="ORF">PFL1_05917</name>
</gene>
<dbReference type="EMBL" id="KE361644">
    <property type="protein sequence ID" value="EPQ26596.1"/>
    <property type="molecule type" value="Genomic_DNA"/>
</dbReference>
<dbReference type="Proteomes" id="UP000053664">
    <property type="component" value="Unassembled WGS sequence"/>
</dbReference>
<dbReference type="GeneID" id="19319999"/>
<evidence type="ECO:0000313" key="3">
    <source>
        <dbReference type="EMBL" id="EPQ26596.1"/>
    </source>
</evidence>
<dbReference type="KEGG" id="pfp:PFL1_05917"/>
<dbReference type="HOGENOM" id="CLU_1195644_0_0_1"/>
<reference evidence="3 4" key="1">
    <citation type="journal article" date="2013" name="Plant Cell">
        <title>The transition from a phytopathogenic smut ancestor to an anamorphic biocontrol agent deciphered by comparative whole-genome analysis.</title>
        <authorList>
            <person name="Lefebvre F."/>
            <person name="Joly D.L."/>
            <person name="Labbe C."/>
            <person name="Teichmann B."/>
            <person name="Linning R."/>
            <person name="Belzile F."/>
            <person name="Bakkeren G."/>
            <person name="Belanger R.R."/>
        </authorList>
    </citation>
    <scope>NUCLEOTIDE SEQUENCE [LARGE SCALE GENOMIC DNA]</scope>
    <source>
        <strain evidence="3 4">PF-1</strain>
    </source>
</reference>
<feature type="region of interest" description="Disordered" evidence="1">
    <location>
        <begin position="98"/>
        <end position="157"/>
    </location>
</feature>
<proteinExistence type="predicted"/>
<feature type="chain" id="PRO_5001603405" evidence="2">
    <location>
        <begin position="22"/>
        <end position="272"/>
    </location>
</feature>
<evidence type="ECO:0000313" key="4">
    <source>
        <dbReference type="Proteomes" id="UP000053664"/>
    </source>
</evidence>
<keyword evidence="2" id="KW-0732">Signal</keyword>